<reference evidence="16" key="1">
    <citation type="submission" date="2020-01" db="EMBL/GenBank/DDBJ databases">
        <authorList>
            <consortium name="DOE Joint Genome Institute"/>
            <person name="Haridas S."/>
            <person name="Albert R."/>
            <person name="Binder M."/>
            <person name="Bloem J."/>
            <person name="Labutti K."/>
            <person name="Salamov A."/>
            <person name="Andreopoulos B."/>
            <person name="Baker S.E."/>
            <person name="Barry K."/>
            <person name="Bills G."/>
            <person name="Bluhm B.H."/>
            <person name="Cannon C."/>
            <person name="Castanera R."/>
            <person name="Culley D.E."/>
            <person name="Daum C."/>
            <person name="Ezra D."/>
            <person name="Gonzalez J.B."/>
            <person name="Henrissat B."/>
            <person name="Kuo A."/>
            <person name="Liang C."/>
            <person name="Lipzen A."/>
            <person name="Lutzoni F."/>
            <person name="Magnuson J."/>
            <person name="Mondo S."/>
            <person name="Nolan M."/>
            <person name="Ohm R."/>
            <person name="Pangilinan J."/>
            <person name="Park H.-J."/>
            <person name="Ramirez L."/>
            <person name="Alfaro M."/>
            <person name="Sun H."/>
            <person name="Tritt A."/>
            <person name="Yoshinaga Y."/>
            <person name="Zwiers L.-H."/>
            <person name="Turgeon B.G."/>
            <person name="Goodwin S.B."/>
            <person name="Spatafora J.W."/>
            <person name="Crous P.W."/>
            <person name="Grigoriev I.V."/>
        </authorList>
    </citation>
    <scope>NUCLEOTIDE SEQUENCE</scope>
    <source>
        <strain evidence="16">CBS 342.82</strain>
    </source>
</reference>
<dbReference type="RefSeq" id="XP_033462519.1">
    <property type="nucleotide sequence ID" value="XM_033606324.1"/>
</dbReference>
<dbReference type="PANTHER" id="PTHR11802">
    <property type="entry name" value="SERINE PROTEASE FAMILY S10 SERINE CARBOXYPEPTIDASE"/>
    <property type="match status" value="1"/>
</dbReference>
<dbReference type="Proteomes" id="UP000504637">
    <property type="component" value="Unplaced"/>
</dbReference>
<dbReference type="AlphaFoldDB" id="A0A6J3MC73"/>
<dbReference type="GO" id="GO:0006508">
    <property type="term" value="P:proteolysis"/>
    <property type="evidence" value="ECO:0007669"/>
    <property type="project" value="UniProtKB-KW"/>
</dbReference>
<evidence type="ECO:0000256" key="11">
    <source>
        <dbReference type="ARBA" id="ARBA00023180"/>
    </source>
</evidence>
<evidence type="ECO:0000313" key="15">
    <source>
        <dbReference type="Proteomes" id="UP000504637"/>
    </source>
</evidence>
<comment type="subcellular location">
    <subcellularLocation>
        <location evidence="2">Cell membrane</location>
        <topology evidence="2">Lipid-anchor</topology>
        <topology evidence="2">GPI-anchor</topology>
    </subcellularLocation>
</comment>
<dbReference type="Pfam" id="PF00450">
    <property type="entry name" value="Peptidase_S10"/>
    <property type="match status" value="1"/>
</dbReference>
<keyword evidence="5" id="KW-0472">Membrane</keyword>
<name>A0A6J3MC73_9PEZI</name>
<gene>
    <name evidence="16" type="ORF">K489DRAFT_387426</name>
</gene>
<dbReference type="InterPro" id="IPR018202">
    <property type="entry name" value="Ser_caboxypep_ser_AS"/>
</dbReference>
<evidence type="ECO:0000256" key="9">
    <source>
        <dbReference type="ARBA" id="ARBA00022801"/>
    </source>
</evidence>
<evidence type="ECO:0000256" key="1">
    <source>
        <dbReference type="ARBA" id="ARBA00001003"/>
    </source>
</evidence>
<dbReference type="GO" id="GO:0005886">
    <property type="term" value="C:plasma membrane"/>
    <property type="evidence" value="ECO:0007669"/>
    <property type="project" value="UniProtKB-SubCell"/>
</dbReference>
<keyword evidence="10" id="KW-0843">Virulence</keyword>
<dbReference type="GO" id="GO:0000324">
    <property type="term" value="C:fungal-type vacuole"/>
    <property type="evidence" value="ECO:0007669"/>
    <property type="project" value="TreeGrafter"/>
</dbReference>
<dbReference type="GeneID" id="54364124"/>
<dbReference type="OrthoDB" id="443318at2759"/>
<evidence type="ECO:0000256" key="7">
    <source>
        <dbReference type="ARBA" id="ARBA00022670"/>
    </source>
</evidence>
<proteinExistence type="inferred from homology"/>
<dbReference type="SUPFAM" id="SSF53474">
    <property type="entry name" value="alpha/beta-Hydrolases"/>
    <property type="match status" value="1"/>
</dbReference>
<dbReference type="InterPro" id="IPR033124">
    <property type="entry name" value="Ser_caboxypep_his_AS"/>
</dbReference>
<evidence type="ECO:0000256" key="12">
    <source>
        <dbReference type="ARBA" id="ARBA00023288"/>
    </source>
</evidence>
<comment type="similarity">
    <text evidence="3 14">Belongs to the peptidase S10 family.</text>
</comment>
<dbReference type="GO" id="GO:0098552">
    <property type="term" value="C:side of membrane"/>
    <property type="evidence" value="ECO:0007669"/>
    <property type="project" value="UniProtKB-KW"/>
</dbReference>
<dbReference type="EC" id="3.4.16.-" evidence="14"/>
<evidence type="ECO:0000256" key="13">
    <source>
        <dbReference type="ARBA" id="ARBA00037356"/>
    </source>
</evidence>
<keyword evidence="4" id="KW-1003">Cell membrane</keyword>
<keyword evidence="12" id="KW-0449">Lipoprotein</keyword>
<keyword evidence="11" id="KW-0325">Glycoprotein</keyword>
<dbReference type="PANTHER" id="PTHR11802:SF189">
    <property type="entry name" value="CARBOXYPEPTIDASE"/>
    <property type="match status" value="1"/>
</dbReference>
<evidence type="ECO:0000256" key="14">
    <source>
        <dbReference type="RuleBase" id="RU361156"/>
    </source>
</evidence>
<protein>
    <recommendedName>
        <fullName evidence="14">Carboxypeptidase</fullName>
        <ecNumber evidence="14">3.4.16.-</ecNumber>
    </recommendedName>
</protein>
<keyword evidence="9 14" id="KW-0378">Hydrolase</keyword>
<evidence type="ECO:0000256" key="4">
    <source>
        <dbReference type="ARBA" id="ARBA00022475"/>
    </source>
</evidence>
<keyword evidence="15" id="KW-1185">Reference proteome</keyword>
<dbReference type="PRINTS" id="PR00724">
    <property type="entry name" value="CRBOXYPTASEC"/>
</dbReference>
<dbReference type="InterPro" id="IPR001563">
    <property type="entry name" value="Peptidase_S10"/>
</dbReference>
<keyword evidence="6 14" id="KW-0121">Carboxypeptidase</keyword>
<feature type="signal peptide" evidence="14">
    <location>
        <begin position="1"/>
        <end position="18"/>
    </location>
</feature>
<evidence type="ECO:0000256" key="6">
    <source>
        <dbReference type="ARBA" id="ARBA00022645"/>
    </source>
</evidence>
<organism evidence="16">
    <name type="scientific">Dissoconium aciculare CBS 342.82</name>
    <dbReference type="NCBI Taxonomy" id="1314786"/>
    <lineage>
        <taxon>Eukaryota</taxon>
        <taxon>Fungi</taxon>
        <taxon>Dikarya</taxon>
        <taxon>Ascomycota</taxon>
        <taxon>Pezizomycotina</taxon>
        <taxon>Dothideomycetes</taxon>
        <taxon>Dothideomycetidae</taxon>
        <taxon>Mycosphaerellales</taxon>
        <taxon>Dissoconiaceae</taxon>
        <taxon>Dissoconium</taxon>
    </lineage>
</organism>
<keyword evidence="7 14" id="KW-0645">Protease</keyword>
<comment type="function">
    <text evidence="13">Extracellular serine carboxypeptidase that contributes to pathogenicity.</text>
</comment>
<evidence type="ECO:0000256" key="5">
    <source>
        <dbReference type="ARBA" id="ARBA00022622"/>
    </source>
</evidence>
<dbReference type="Gene3D" id="3.40.50.1820">
    <property type="entry name" value="alpha/beta hydrolase"/>
    <property type="match status" value="1"/>
</dbReference>
<dbReference type="PROSITE" id="PS00131">
    <property type="entry name" value="CARBOXYPEPT_SER_SER"/>
    <property type="match status" value="1"/>
</dbReference>
<sequence>MAFASALALSLFAVSVNSQFPPKPEGVTVLPSRFHPGVTISYKEPGICETTPGVKSYAGYVHLPVEALNETFEHNGYPINTFYWFFESRKDPANAPLTIWLNGGPGASSLLGALSENGPCFINNDSMTTTLNPWSWNNEANLLVIDQPNQVGYSYDVLTNVTVNIASDDEGGAIKPADFDKFIPETNNTFLVGTAGSQLVNSTANSTLHAAVALWHFAQTFFEEFPAYKPNDERISLFTESYGGHYGPGIIDFFIHQNELISNGTISGPGAHYLHLSTLGIINGCIDMYDLARSYVTFPYNNTYGIQVYNQSRYEWALNELEKPGGGNDAIAECRRLQNSTDDRDHKAVRKLNAMCSQAEDQVMGFTEELFAQNDNAARFDITHEAQDPFPAPYMFGWLNQAHVQQALGVPVNHTWASSAVGAAFSKTGDFVKGGQLQNLAYILDHGVNVALLHGDRDYACNWVAGEASSLSIPWSSKAKFAEAGYAPVALSSPYVQSGGLVRQYGNLSFTRVYQAGHMVPSYQPEAAYDIFMRAITHRDIATGQIDLREVEHYATTGPKDTWWSKSDILPAPPHECYIPALMMRCSDDEIASVINGTALVKDWILVGKEETRDEVTVVASSQTSAQKPLVA</sequence>
<comment type="catalytic activity">
    <reaction evidence="1">
        <text>Preferential release of a C-terminal arginine or lysine residue.</text>
        <dbReference type="EC" id="3.4.16.6"/>
    </reaction>
</comment>
<evidence type="ECO:0000256" key="8">
    <source>
        <dbReference type="ARBA" id="ARBA00022729"/>
    </source>
</evidence>
<keyword evidence="8 14" id="KW-0732">Signal</keyword>
<reference evidence="16" key="3">
    <citation type="submission" date="2025-08" db="UniProtKB">
        <authorList>
            <consortium name="RefSeq"/>
        </authorList>
    </citation>
    <scope>IDENTIFICATION</scope>
    <source>
        <strain evidence="16">CBS 342.82</strain>
    </source>
</reference>
<evidence type="ECO:0000256" key="10">
    <source>
        <dbReference type="ARBA" id="ARBA00023026"/>
    </source>
</evidence>
<evidence type="ECO:0000256" key="2">
    <source>
        <dbReference type="ARBA" id="ARBA00004609"/>
    </source>
</evidence>
<evidence type="ECO:0000313" key="16">
    <source>
        <dbReference type="RefSeq" id="XP_033462519.1"/>
    </source>
</evidence>
<dbReference type="PROSITE" id="PS00560">
    <property type="entry name" value="CARBOXYPEPT_SER_HIS"/>
    <property type="match status" value="1"/>
</dbReference>
<dbReference type="InterPro" id="IPR029058">
    <property type="entry name" value="AB_hydrolase_fold"/>
</dbReference>
<evidence type="ECO:0000256" key="3">
    <source>
        <dbReference type="ARBA" id="ARBA00009431"/>
    </source>
</evidence>
<dbReference type="GO" id="GO:0004185">
    <property type="term" value="F:serine-type carboxypeptidase activity"/>
    <property type="evidence" value="ECO:0007669"/>
    <property type="project" value="UniProtKB-UniRule"/>
</dbReference>
<accession>A0A6J3MC73</accession>
<keyword evidence="5" id="KW-0336">GPI-anchor</keyword>
<feature type="chain" id="PRO_5027139492" description="Carboxypeptidase" evidence="14">
    <location>
        <begin position="19"/>
        <end position="632"/>
    </location>
</feature>
<reference evidence="16" key="2">
    <citation type="submission" date="2020-04" db="EMBL/GenBank/DDBJ databases">
        <authorList>
            <consortium name="NCBI Genome Project"/>
        </authorList>
    </citation>
    <scope>NUCLEOTIDE SEQUENCE</scope>
    <source>
        <strain evidence="16">CBS 342.82</strain>
    </source>
</reference>